<dbReference type="eggNOG" id="ENOG5030YWM">
    <property type="taxonomic scope" value="Bacteria"/>
</dbReference>
<gene>
    <name evidence="2" type="ORF">Q766_04690</name>
</gene>
<dbReference type="RefSeq" id="WP_026990491.1">
    <property type="nucleotide sequence ID" value="NZ_AUGP01000017.1"/>
</dbReference>
<dbReference type="SUPFAM" id="SSF69318">
    <property type="entry name" value="Integrin alpha N-terminal domain"/>
    <property type="match status" value="1"/>
</dbReference>
<dbReference type="AlphaFoldDB" id="A0A0A2MRN8"/>
<reference evidence="2 3" key="1">
    <citation type="submission" date="2013-09" db="EMBL/GenBank/DDBJ databases">
        <authorList>
            <person name="Zeng Z."/>
            <person name="Chen C."/>
        </authorList>
    </citation>
    <scope>NUCLEOTIDE SEQUENCE [LARGE SCALE GENOMIC DNA]</scope>
    <source>
        <strain evidence="2 3">WB 4.1-42</strain>
    </source>
</reference>
<dbReference type="Proteomes" id="UP000030111">
    <property type="component" value="Unassembled WGS sequence"/>
</dbReference>
<evidence type="ECO:0000256" key="1">
    <source>
        <dbReference type="SAM" id="SignalP"/>
    </source>
</evidence>
<keyword evidence="1" id="KW-0732">Signal</keyword>
<keyword evidence="3" id="KW-1185">Reference proteome</keyword>
<dbReference type="OrthoDB" id="1365331at2"/>
<sequence>MATKITLLLVLAFTTFCASGQDKIPDGYRLAPTLSITGDFNGDGKPDTLAQFVTDSLGKPLKYIVEAGTYEEDIILYSKLGYQNTFTLNGNVANVDNHVALGLYCLINIGDLNDDKRDEIALVPVLLDFSMLNTCRIYSYCKNSWTQMFSFGINESSFDYEGDTEPLFTNIPQSLEKRNGKWVYIDYCKWMEMDDPKMMLLKVPKCK</sequence>
<comment type="caution">
    <text evidence="2">The sequence shown here is derived from an EMBL/GenBank/DDBJ whole genome shotgun (WGS) entry which is preliminary data.</text>
</comment>
<evidence type="ECO:0000313" key="2">
    <source>
        <dbReference type="EMBL" id="KGO94226.1"/>
    </source>
</evidence>
<feature type="chain" id="PRO_5002003554" description="VCBS repeat-containing protein" evidence="1">
    <location>
        <begin position="21"/>
        <end position="207"/>
    </location>
</feature>
<proteinExistence type="predicted"/>
<accession>A0A0A2MRN8</accession>
<dbReference type="EMBL" id="JRLY01000002">
    <property type="protein sequence ID" value="KGO94226.1"/>
    <property type="molecule type" value="Genomic_DNA"/>
</dbReference>
<evidence type="ECO:0008006" key="4">
    <source>
        <dbReference type="Google" id="ProtNLM"/>
    </source>
</evidence>
<name>A0A0A2MRN8_9FLAO</name>
<feature type="signal peptide" evidence="1">
    <location>
        <begin position="1"/>
        <end position="20"/>
    </location>
</feature>
<evidence type="ECO:0000313" key="3">
    <source>
        <dbReference type="Proteomes" id="UP000030111"/>
    </source>
</evidence>
<dbReference type="InterPro" id="IPR028994">
    <property type="entry name" value="Integrin_alpha_N"/>
</dbReference>
<organism evidence="2 3">
    <name type="scientific">Flavobacterium subsaxonicum WB 4.1-42 = DSM 21790</name>
    <dbReference type="NCBI Taxonomy" id="1121898"/>
    <lineage>
        <taxon>Bacteria</taxon>
        <taxon>Pseudomonadati</taxon>
        <taxon>Bacteroidota</taxon>
        <taxon>Flavobacteriia</taxon>
        <taxon>Flavobacteriales</taxon>
        <taxon>Flavobacteriaceae</taxon>
        <taxon>Flavobacterium</taxon>
    </lineage>
</organism>
<protein>
    <recommendedName>
        <fullName evidence="4">VCBS repeat-containing protein</fullName>
    </recommendedName>
</protein>